<dbReference type="AlphaFoldDB" id="A0A1H2TBX3"/>
<keyword evidence="1" id="KW-0472">Membrane</keyword>
<evidence type="ECO:0008006" key="4">
    <source>
        <dbReference type="Google" id="ProtNLM"/>
    </source>
</evidence>
<dbReference type="STRING" id="60137.SAMN04488041_102120"/>
<gene>
    <name evidence="2" type="ORF">SAMN04488041_102120</name>
</gene>
<proteinExistence type="predicted"/>
<protein>
    <recommendedName>
        <fullName evidence="4">Tellurium resistance protein</fullName>
    </recommendedName>
</protein>
<evidence type="ECO:0000313" key="3">
    <source>
        <dbReference type="Proteomes" id="UP000183076"/>
    </source>
</evidence>
<reference evidence="3" key="1">
    <citation type="submission" date="2016-10" db="EMBL/GenBank/DDBJ databases">
        <authorList>
            <person name="Varghese N."/>
            <person name="Submissions S."/>
        </authorList>
    </citation>
    <scope>NUCLEOTIDE SEQUENCE [LARGE SCALE GENOMIC DNA]</scope>
    <source>
        <strain evidence="3">DSM 10014</strain>
    </source>
</reference>
<feature type="transmembrane region" description="Helical" evidence="1">
    <location>
        <begin position="6"/>
        <end position="25"/>
    </location>
</feature>
<accession>A0A1H2TBX3</accession>
<dbReference type="NCBIfam" id="NF033773">
    <property type="entry name" value="tellur_TrgA"/>
    <property type="match status" value="1"/>
</dbReference>
<dbReference type="InterPro" id="IPR047784">
    <property type="entry name" value="TrgA"/>
</dbReference>
<name>A0A1H2TBX3_9RHOB</name>
<feature type="transmembrane region" description="Helical" evidence="1">
    <location>
        <begin position="123"/>
        <end position="141"/>
    </location>
</feature>
<sequence>MPTAARLTAAFCLALMGFALSRMIMPLMPESTQFGYFIPTNIALGLAVGWRVMGARAGGGVSEGITIGLTGAVVLVFWGLFIQAGREMIENAMMHRYGGVGEALVGMIGIGAEYFLIMATVPIIAVVLIGGAVSGVITNLIDSKFP</sequence>
<evidence type="ECO:0000256" key="1">
    <source>
        <dbReference type="SAM" id="Phobius"/>
    </source>
</evidence>
<dbReference type="Proteomes" id="UP000183076">
    <property type="component" value="Unassembled WGS sequence"/>
</dbReference>
<evidence type="ECO:0000313" key="2">
    <source>
        <dbReference type="EMBL" id="SDW41392.1"/>
    </source>
</evidence>
<keyword evidence="1" id="KW-1133">Transmembrane helix</keyword>
<feature type="transmembrane region" description="Helical" evidence="1">
    <location>
        <begin position="34"/>
        <end position="53"/>
    </location>
</feature>
<dbReference type="EMBL" id="FNNB01000002">
    <property type="protein sequence ID" value="SDW41392.1"/>
    <property type="molecule type" value="Genomic_DNA"/>
</dbReference>
<organism evidence="2 3">
    <name type="scientific">Sulfitobacter pontiacus</name>
    <dbReference type="NCBI Taxonomy" id="60137"/>
    <lineage>
        <taxon>Bacteria</taxon>
        <taxon>Pseudomonadati</taxon>
        <taxon>Pseudomonadota</taxon>
        <taxon>Alphaproteobacteria</taxon>
        <taxon>Rhodobacterales</taxon>
        <taxon>Roseobacteraceae</taxon>
        <taxon>Sulfitobacter</taxon>
    </lineage>
</organism>
<dbReference type="RefSeq" id="WP_005853664.1">
    <property type="nucleotide sequence ID" value="NZ_BSKR01000001.1"/>
</dbReference>
<feature type="transmembrane region" description="Helical" evidence="1">
    <location>
        <begin position="65"/>
        <end position="85"/>
    </location>
</feature>
<keyword evidence="1" id="KW-0812">Transmembrane</keyword>
<dbReference type="GeneID" id="94022159"/>